<reference evidence="2 3" key="1">
    <citation type="submission" date="2019-03" db="EMBL/GenBank/DDBJ databases">
        <title>First draft genome of Liparis tanakae, snailfish: a comprehensive survey of snailfish specific genes.</title>
        <authorList>
            <person name="Kim W."/>
            <person name="Song I."/>
            <person name="Jeong J.-H."/>
            <person name="Kim D."/>
            <person name="Kim S."/>
            <person name="Ryu S."/>
            <person name="Song J.Y."/>
            <person name="Lee S.K."/>
        </authorList>
    </citation>
    <scope>NUCLEOTIDE SEQUENCE [LARGE SCALE GENOMIC DNA]</scope>
    <source>
        <tissue evidence="2">Muscle</tissue>
    </source>
</reference>
<organism evidence="2 3">
    <name type="scientific">Liparis tanakae</name>
    <name type="common">Tanaka's snailfish</name>
    <dbReference type="NCBI Taxonomy" id="230148"/>
    <lineage>
        <taxon>Eukaryota</taxon>
        <taxon>Metazoa</taxon>
        <taxon>Chordata</taxon>
        <taxon>Craniata</taxon>
        <taxon>Vertebrata</taxon>
        <taxon>Euteleostomi</taxon>
        <taxon>Actinopterygii</taxon>
        <taxon>Neopterygii</taxon>
        <taxon>Teleostei</taxon>
        <taxon>Neoteleostei</taxon>
        <taxon>Acanthomorphata</taxon>
        <taxon>Eupercaria</taxon>
        <taxon>Perciformes</taxon>
        <taxon>Cottioidei</taxon>
        <taxon>Cottales</taxon>
        <taxon>Liparidae</taxon>
        <taxon>Liparis</taxon>
    </lineage>
</organism>
<comment type="caution">
    <text evidence="2">The sequence shown here is derived from an EMBL/GenBank/DDBJ whole genome shotgun (WGS) entry which is preliminary data.</text>
</comment>
<accession>A0A4Z2JEL2</accession>
<feature type="compositionally biased region" description="Basic and acidic residues" evidence="1">
    <location>
        <begin position="370"/>
        <end position="379"/>
    </location>
</feature>
<evidence type="ECO:0000256" key="1">
    <source>
        <dbReference type="SAM" id="MobiDB-lite"/>
    </source>
</evidence>
<keyword evidence="3" id="KW-1185">Reference proteome</keyword>
<name>A0A4Z2JEL2_9TELE</name>
<evidence type="ECO:0000313" key="2">
    <source>
        <dbReference type="EMBL" id="TNN88676.1"/>
    </source>
</evidence>
<dbReference type="AlphaFoldDB" id="A0A4Z2JEL2"/>
<dbReference type="Proteomes" id="UP000314294">
    <property type="component" value="Unassembled WGS sequence"/>
</dbReference>
<proteinExistence type="predicted"/>
<dbReference type="OrthoDB" id="8909291at2759"/>
<sequence>MEELIQKDEAHPEKTVVNKTAEKIKEEYVAVYQPNVEQNGGAAEVSADLEAVAEVAVELSSDTSDVVNATPGKEAALQDSVEAVAVDALESSSDMNDVVNATPGKEAALQDSVEAVDEVAVESSPDTSDVINVTPGKEAALQDSVEAEAVSEVAVESSSDTSDMVNATPGKEAALQDSVEAVDEVAVESSSDTSDVINVTPGKEAALQDSAEAVDEVAVEWSSEMPAVTDAAGENAAPRVVCLDLVAHTASESPTQAAAEEPEEFIVESAAPAEPVLKPGAEEVVQCEVHPVDNPVVEQSVEPERAADHVVELTIEDAVEPVTHSDVEAALDEFSDQLIELSEALDVEPPRTEAAPEPLKDGKQSPTEENQLKQHTDDSNMRFMLWQVCSMLNRKKTGIAVKANTASQMKAKM</sequence>
<protein>
    <submittedName>
        <fullName evidence="2">Uncharacterized protein</fullName>
    </submittedName>
</protein>
<feature type="region of interest" description="Disordered" evidence="1">
    <location>
        <begin position="343"/>
        <end position="379"/>
    </location>
</feature>
<dbReference type="EMBL" id="SRLO01000004">
    <property type="protein sequence ID" value="TNN88676.1"/>
    <property type="molecule type" value="Genomic_DNA"/>
</dbReference>
<evidence type="ECO:0000313" key="3">
    <source>
        <dbReference type="Proteomes" id="UP000314294"/>
    </source>
</evidence>
<gene>
    <name evidence="2" type="ORF">EYF80_001008</name>
</gene>